<dbReference type="InterPro" id="IPR029024">
    <property type="entry name" value="TerB-like"/>
</dbReference>
<evidence type="ECO:0000256" key="1">
    <source>
        <dbReference type="ARBA" id="ARBA00004370"/>
    </source>
</evidence>
<dbReference type="Proteomes" id="UP001476950">
    <property type="component" value="Unassembled WGS sequence"/>
</dbReference>
<dbReference type="PANTHER" id="PTHR10465">
    <property type="entry name" value="TRANSMEMBRANE GTPASE FZO1"/>
    <property type="match status" value="1"/>
</dbReference>
<proteinExistence type="predicted"/>
<keyword evidence="5 6" id="KW-0472">Membrane</keyword>
<dbReference type="CDD" id="cd09912">
    <property type="entry name" value="DLP_2"/>
    <property type="match status" value="1"/>
</dbReference>
<dbReference type="EMBL" id="JAMPLM010000012">
    <property type="protein sequence ID" value="MEP1059714.1"/>
    <property type="molecule type" value="Genomic_DNA"/>
</dbReference>
<dbReference type="PANTHER" id="PTHR10465:SF0">
    <property type="entry name" value="SARCALUMENIN"/>
    <property type="match status" value="1"/>
</dbReference>
<dbReference type="InterPro" id="IPR045063">
    <property type="entry name" value="Dynamin_N"/>
</dbReference>
<dbReference type="SUPFAM" id="SSF158682">
    <property type="entry name" value="TerB-like"/>
    <property type="match status" value="1"/>
</dbReference>
<feature type="transmembrane region" description="Helical" evidence="6">
    <location>
        <begin position="694"/>
        <end position="715"/>
    </location>
</feature>
<dbReference type="InterPro" id="IPR027417">
    <property type="entry name" value="P-loop_NTPase"/>
</dbReference>
<gene>
    <name evidence="9" type="ORF">NDI38_14830</name>
</gene>
<dbReference type="SUPFAM" id="SSF52540">
    <property type="entry name" value="P-loop containing nucleoside triphosphate hydrolases"/>
    <property type="match status" value="1"/>
</dbReference>
<evidence type="ECO:0000259" key="8">
    <source>
        <dbReference type="Pfam" id="PF05099"/>
    </source>
</evidence>
<keyword evidence="10" id="KW-1185">Reference proteome</keyword>
<protein>
    <submittedName>
        <fullName evidence="9">Dynamin family protein</fullName>
    </submittedName>
</protein>
<feature type="transmembrane region" description="Helical" evidence="6">
    <location>
        <begin position="721"/>
        <end position="743"/>
    </location>
</feature>
<sequence>MGILETVDPKAIELLSRITGKKLEAREVTPPVLFLSALITVLLGVMFADQRVTEEEKQRWQKTLTRFMPAEGQVRQLTQLLSKGIREQKVYAHAEQTLTLLSSFSESERLLLIGFGYEMSAADGAIDEAEKQYLRQVALLMGLKPGYVEVLEAGFTQQAVQDLAALAAVKSLLDPARFHELETLFVKAASELRSILPAVPAQTMLLSHVTSYERLKAFQTSRKHLDSLCNQLYNTIQACSERGFLPNHFVEAVAKISRKLQSQRFRLAVVGEFSQGKSTLLNALLGEEVQPVRAIPCSGTITTLRHGERKQVLCRYKDGRQEEISIDQYKEKASIPKAAAVAHHGDALATTELEEIIFEHPALALCQSGVEILDSPGLNEHPDRTAITERLLKDTDAALFLTNASRLLPEKEKELIQYVRMQLTGNAKLPAENLFVLVNFMDLLDNEDDRHDVTQRLEDFVSAENLLVPEKNRIHYISAKAALRRQEEYLQSFRAFTQAIEHFLTVERGSITIKQSVNSITDLVELILVELQQAEKLLDGEVSLSKAESQKVLEQIGEASGRDVKLQLLSEQVFDSVIEKTEESWDQWVEGLDERLAEKAEQWSSEHSALWSRDQLIADYAKQFNNDLSAELNEWIEKQLKQVILQPSLVGLDAEIKKELSAIQAGIEDIDVLKKAQSSNWVFYKDDNVALGDFGFLGNLGLAGLGVAVFVPAIILAGPILLTVGSLVAGGLFGTGVGGVLGIDADIRAKVFENGFEQFDESLSKTFENIGEMIGIAFHERLERVDAVVARAISMYETLLEQQEQVHQKTLKQREVEKAWLGQQSLELERLNNEAATVC</sequence>
<evidence type="ECO:0000256" key="4">
    <source>
        <dbReference type="ARBA" id="ARBA00023134"/>
    </source>
</evidence>
<accession>A0ABV0KN41</accession>
<evidence type="ECO:0000256" key="3">
    <source>
        <dbReference type="ARBA" id="ARBA00022801"/>
    </source>
</evidence>
<dbReference type="Pfam" id="PF05099">
    <property type="entry name" value="TerB"/>
    <property type="match status" value="1"/>
</dbReference>
<dbReference type="Gene3D" id="3.40.50.300">
    <property type="entry name" value="P-loop containing nucleotide triphosphate hydrolases"/>
    <property type="match status" value="1"/>
</dbReference>
<comment type="caution">
    <text evidence="9">The sequence shown here is derived from an EMBL/GenBank/DDBJ whole genome shotgun (WGS) entry which is preliminary data.</text>
</comment>
<dbReference type="Pfam" id="PF00350">
    <property type="entry name" value="Dynamin_N"/>
    <property type="match status" value="1"/>
</dbReference>
<keyword evidence="3" id="KW-0378">Hydrolase</keyword>
<evidence type="ECO:0000313" key="10">
    <source>
        <dbReference type="Proteomes" id="UP001476950"/>
    </source>
</evidence>
<dbReference type="InterPro" id="IPR007791">
    <property type="entry name" value="DjlA_N"/>
</dbReference>
<dbReference type="CDD" id="cd07177">
    <property type="entry name" value="terB_like"/>
    <property type="match status" value="1"/>
</dbReference>
<keyword evidence="4" id="KW-0342">GTP-binding</keyword>
<keyword evidence="6" id="KW-0812">Transmembrane</keyword>
<keyword evidence="2" id="KW-0547">Nucleotide-binding</keyword>
<keyword evidence="6" id="KW-1133">Transmembrane helix</keyword>
<dbReference type="RefSeq" id="WP_190452179.1">
    <property type="nucleotide sequence ID" value="NZ_JAMPLM010000012.1"/>
</dbReference>
<comment type="subcellular location">
    <subcellularLocation>
        <location evidence="1">Membrane</location>
    </subcellularLocation>
</comment>
<feature type="domain" description="Dynamin N-terminal" evidence="7">
    <location>
        <begin position="267"/>
        <end position="416"/>
    </location>
</feature>
<organism evidence="9 10">
    <name type="scientific">Stenomitos frigidus AS-A4</name>
    <dbReference type="NCBI Taxonomy" id="2933935"/>
    <lineage>
        <taxon>Bacteria</taxon>
        <taxon>Bacillati</taxon>
        <taxon>Cyanobacteriota</taxon>
        <taxon>Cyanophyceae</taxon>
        <taxon>Leptolyngbyales</taxon>
        <taxon>Leptolyngbyaceae</taxon>
        <taxon>Stenomitos</taxon>
    </lineage>
</organism>
<feature type="domain" description="Co-chaperone DjlA N-terminal" evidence="8">
    <location>
        <begin position="37"/>
        <end position="146"/>
    </location>
</feature>
<dbReference type="InterPro" id="IPR027094">
    <property type="entry name" value="Mitofusin_fam"/>
</dbReference>
<evidence type="ECO:0000256" key="2">
    <source>
        <dbReference type="ARBA" id="ARBA00022741"/>
    </source>
</evidence>
<evidence type="ECO:0000256" key="5">
    <source>
        <dbReference type="ARBA" id="ARBA00023136"/>
    </source>
</evidence>
<evidence type="ECO:0000256" key="6">
    <source>
        <dbReference type="SAM" id="Phobius"/>
    </source>
</evidence>
<evidence type="ECO:0000259" key="7">
    <source>
        <dbReference type="Pfam" id="PF00350"/>
    </source>
</evidence>
<reference evidence="9 10" key="1">
    <citation type="submission" date="2022-04" db="EMBL/GenBank/DDBJ databases">
        <title>Positive selection, recombination, and allopatry shape intraspecific diversity of widespread and dominant cyanobacteria.</title>
        <authorList>
            <person name="Wei J."/>
            <person name="Shu W."/>
            <person name="Hu C."/>
        </authorList>
    </citation>
    <scope>NUCLEOTIDE SEQUENCE [LARGE SCALE GENOMIC DNA]</scope>
    <source>
        <strain evidence="9 10">AS-A4</strain>
    </source>
</reference>
<name>A0ABV0KN41_9CYAN</name>
<evidence type="ECO:0000313" key="9">
    <source>
        <dbReference type="EMBL" id="MEP1059714.1"/>
    </source>
</evidence>
<dbReference type="Gene3D" id="1.10.3680.10">
    <property type="entry name" value="TerB-like"/>
    <property type="match status" value="1"/>
</dbReference>